<dbReference type="EnsemblBacteria" id="BAC91396">
    <property type="protein sequence ID" value="BAC91396"/>
    <property type="gene ID" value="BAC91396"/>
</dbReference>
<sequence length="103" mass="11740">MVSSNLHEISERNSRSAIAHNDYNHLSKFKDCHSFKRDRQSVIFFKLSRQRRSVRRGQTDLQEWRAGGLYLTLGLVAGALLVLTFQGFSPEPEPLPEPLAGEE</sequence>
<keyword evidence="1" id="KW-0812">Transmembrane</keyword>
<keyword evidence="1" id="KW-1133">Transmembrane helix</keyword>
<feature type="transmembrane region" description="Helical" evidence="1">
    <location>
        <begin position="68"/>
        <end position="88"/>
    </location>
</feature>
<evidence type="ECO:0000256" key="1">
    <source>
        <dbReference type="SAM" id="Phobius"/>
    </source>
</evidence>
<protein>
    <submittedName>
        <fullName evidence="2">Glr3455 protein</fullName>
    </submittedName>
</protein>
<keyword evidence="3" id="KW-1185">Reference proteome</keyword>
<evidence type="ECO:0000313" key="2">
    <source>
        <dbReference type="EMBL" id="BAC91396.1"/>
    </source>
</evidence>
<reference evidence="2 3" key="1">
    <citation type="journal article" date="2003" name="DNA Res.">
        <title>Complete genome structure of Gloeobacter violaceus PCC 7421, a cyanobacterium that lacks thylakoids.</title>
        <authorList>
            <person name="Nakamura Y."/>
            <person name="Kaneko T."/>
            <person name="Sato S."/>
            <person name="Mimuro M."/>
            <person name="Miyashita H."/>
            <person name="Tsuchiya T."/>
            <person name="Sasamoto S."/>
            <person name="Watanabe A."/>
            <person name="Kawashima K."/>
            <person name="Kishida Y."/>
            <person name="Kiyokawa C."/>
            <person name="Kohara M."/>
            <person name="Matsumoto M."/>
            <person name="Matsuno A."/>
            <person name="Nakazaki N."/>
            <person name="Shimpo S."/>
            <person name="Takeuchi C."/>
            <person name="Yamada M."/>
            <person name="Tabata S."/>
        </authorList>
    </citation>
    <scope>NUCLEOTIDE SEQUENCE [LARGE SCALE GENOMIC DNA]</scope>
    <source>
        <strain evidence="3">ATCC 29082 / PCC 7421</strain>
    </source>
</reference>
<dbReference type="STRING" id="251221.gene:10760967"/>
<dbReference type="InParanoid" id="Q7NFR9"/>
<accession>Q7NFR9</accession>
<name>Q7NFR9_GLOVI</name>
<organism evidence="2 3">
    <name type="scientific">Gloeobacter violaceus (strain ATCC 29082 / PCC 7421)</name>
    <dbReference type="NCBI Taxonomy" id="251221"/>
    <lineage>
        <taxon>Bacteria</taxon>
        <taxon>Bacillati</taxon>
        <taxon>Cyanobacteriota</taxon>
        <taxon>Cyanophyceae</taxon>
        <taxon>Gloeobacterales</taxon>
        <taxon>Gloeobacteraceae</taxon>
        <taxon>Gloeobacter</taxon>
    </lineage>
</organism>
<dbReference type="HOGENOM" id="CLU_2259792_0_0_3"/>
<dbReference type="AlphaFoldDB" id="Q7NFR9"/>
<gene>
    <name evidence="2" type="ordered locus">glr3455</name>
</gene>
<reference evidence="2 3" key="2">
    <citation type="journal article" date="2003" name="DNA Res.">
        <title>Complete genome structure of Gloeobacter violaceus PCC 7421, a cyanobacterium that lacks thylakoids (supplement).</title>
        <authorList>
            <person name="Nakamura Y."/>
            <person name="Kaneko T."/>
            <person name="Sato S."/>
            <person name="Mimuro M."/>
            <person name="Miyashita H."/>
            <person name="Tsuchiya T."/>
            <person name="Sasamoto S."/>
            <person name="Watanabe A."/>
            <person name="Kawashima K."/>
            <person name="Kishida Y."/>
            <person name="Kiyokawa C."/>
            <person name="Kohara M."/>
            <person name="Matsumoto M."/>
            <person name="Matsuno A."/>
            <person name="Nakazaki N."/>
            <person name="Shimpo S."/>
            <person name="Takeuchi C."/>
            <person name="Yamada M."/>
            <person name="Tabata S."/>
        </authorList>
    </citation>
    <scope>NUCLEOTIDE SEQUENCE [LARGE SCALE GENOMIC DNA]</scope>
    <source>
        <strain evidence="3">ATCC 29082 / PCC 7421</strain>
    </source>
</reference>
<evidence type="ECO:0000313" key="3">
    <source>
        <dbReference type="Proteomes" id="UP000000557"/>
    </source>
</evidence>
<dbReference type="EMBL" id="BA000045">
    <property type="protein sequence ID" value="BAC91396.1"/>
    <property type="molecule type" value="Genomic_DNA"/>
</dbReference>
<dbReference type="Proteomes" id="UP000000557">
    <property type="component" value="Chromosome"/>
</dbReference>
<dbReference type="KEGG" id="gvi:glr3455"/>
<proteinExistence type="predicted"/>
<keyword evidence="1" id="KW-0472">Membrane</keyword>